<organism evidence="4 5">
    <name type="scientific">Acinetobacter sichuanensis</name>
    <dbReference type="NCBI Taxonomy" id="2136183"/>
    <lineage>
        <taxon>Bacteria</taxon>
        <taxon>Pseudomonadati</taxon>
        <taxon>Pseudomonadota</taxon>
        <taxon>Gammaproteobacteria</taxon>
        <taxon>Moraxellales</taxon>
        <taxon>Moraxellaceae</taxon>
        <taxon>Acinetobacter</taxon>
    </lineage>
</organism>
<dbReference type="Proteomes" id="UP001595455">
    <property type="component" value="Unassembled WGS sequence"/>
</dbReference>
<dbReference type="GO" id="GO:0016787">
    <property type="term" value="F:hydrolase activity"/>
    <property type="evidence" value="ECO:0007669"/>
    <property type="project" value="UniProtKB-KW"/>
</dbReference>
<dbReference type="Gene3D" id="3.40.50.1820">
    <property type="entry name" value="alpha/beta hydrolase"/>
    <property type="match status" value="1"/>
</dbReference>
<evidence type="ECO:0000313" key="6">
    <source>
        <dbReference type="Proteomes" id="UP001595455"/>
    </source>
</evidence>
<proteinExistence type="predicted"/>
<feature type="domain" description="AB hydrolase-1" evidence="2">
    <location>
        <begin position="29"/>
        <end position="263"/>
    </location>
</feature>
<reference evidence="6" key="3">
    <citation type="journal article" date="2019" name="Int. J. Syst. Evol. Microbiol.">
        <title>The Global Catalogue of Microorganisms (GCM) 10K type strain sequencing project: providing services to taxonomists for standard genome sequencing and annotation.</title>
        <authorList>
            <consortium name="The Broad Institute Genomics Platform"/>
            <consortium name="The Broad Institute Genome Sequencing Center for Infectious Disease"/>
            <person name="Wu L."/>
            <person name="Ma J."/>
        </authorList>
    </citation>
    <scope>NUCLEOTIDE SEQUENCE [LARGE SCALE GENOMIC DNA]</scope>
    <source>
        <strain evidence="6">KCTC 62575</strain>
    </source>
</reference>
<protein>
    <submittedName>
        <fullName evidence="4">Alpha/beta hydrolase</fullName>
    </submittedName>
</protein>
<accession>A0A371YJ64</accession>
<name>A0A371YJ64_9GAMM</name>
<dbReference type="PANTHER" id="PTHR43329">
    <property type="entry name" value="EPOXIDE HYDROLASE"/>
    <property type="match status" value="1"/>
</dbReference>
<evidence type="ECO:0000313" key="3">
    <source>
        <dbReference type="EMBL" id="MFC2998124.1"/>
    </source>
</evidence>
<dbReference type="OrthoDB" id="9780765at2"/>
<sequence length="278" mass="32565">MDLTQQRLSFYQRDNLTFDVIDSGPLDGKPFVMLHGFPETNEIWRETSEILNSHGYRTYAVNQRGYSLTAQPKKTSDYKSSLLVEDINTLLDIIGQSVYLVGHDWGAIIAWDIARKYPQKIKHLIAISVPHRAAVLRSMLTSNQIIKSYYIWLFQLPLISELLFEEFPKLSESLLRNTGMNAQQILDFRQRMIKEKRIHYAIKWYKALPYELNLKLMGNIKIPALFIWGKYDAAVSKRSVELNHRYMNSQYKEVILDENHWIPVQSYVLLTKHILDTI</sequence>
<reference evidence="3" key="1">
    <citation type="journal article" date="2014" name="Int. J. Syst. Evol. Microbiol.">
        <title>Complete genome of a new Firmicutes species belonging to the dominant human colonic microbiota ('Ruminococcus bicirculans') reveals two chromosomes and a selective capacity to utilize plant glucans.</title>
        <authorList>
            <consortium name="NISC Comparative Sequencing Program"/>
            <person name="Wegmann U."/>
            <person name="Louis P."/>
            <person name="Goesmann A."/>
            <person name="Henrissat B."/>
            <person name="Duncan S.H."/>
            <person name="Flint H.J."/>
        </authorList>
    </citation>
    <scope>NUCLEOTIDE SEQUENCE</scope>
    <source>
        <strain evidence="3">KCTC 62575</strain>
    </source>
</reference>
<evidence type="ECO:0000313" key="5">
    <source>
        <dbReference type="Proteomes" id="UP000240957"/>
    </source>
</evidence>
<dbReference type="SUPFAM" id="SSF53474">
    <property type="entry name" value="alpha/beta-Hydrolases"/>
    <property type="match status" value="1"/>
</dbReference>
<dbReference type="EMBL" id="PYIX02000088">
    <property type="protein sequence ID" value="RFC81505.1"/>
    <property type="molecule type" value="Genomic_DNA"/>
</dbReference>
<dbReference type="Pfam" id="PF00561">
    <property type="entry name" value="Abhydrolase_1"/>
    <property type="match status" value="1"/>
</dbReference>
<evidence type="ECO:0000259" key="2">
    <source>
        <dbReference type="Pfam" id="PF00561"/>
    </source>
</evidence>
<evidence type="ECO:0000313" key="4">
    <source>
        <dbReference type="EMBL" id="RFC81505.1"/>
    </source>
</evidence>
<dbReference type="RefSeq" id="WP_107010168.1">
    <property type="nucleotide sequence ID" value="NZ_JBHRSF010000170.1"/>
</dbReference>
<keyword evidence="1 4" id="KW-0378">Hydrolase</keyword>
<gene>
    <name evidence="3" type="ORF">ACFODO_23295</name>
    <name evidence="4" type="ORF">C9E89_021495</name>
</gene>
<comment type="caution">
    <text evidence="4">The sequence shown here is derived from an EMBL/GenBank/DDBJ whole genome shotgun (WGS) entry which is preliminary data.</text>
</comment>
<dbReference type="InterPro" id="IPR000639">
    <property type="entry name" value="Epox_hydrolase-like"/>
</dbReference>
<dbReference type="InterPro" id="IPR029058">
    <property type="entry name" value="AB_hydrolase_fold"/>
</dbReference>
<evidence type="ECO:0000256" key="1">
    <source>
        <dbReference type="ARBA" id="ARBA00022801"/>
    </source>
</evidence>
<keyword evidence="6" id="KW-1185">Reference proteome</keyword>
<dbReference type="PRINTS" id="PR00412">
    <property type="entry name" value="EPOXHYDRLASE"/>
</dbReference>
<dbReference type="Proteomes" id="UP000240957">
    <property type="component" value="Unassembled WGS sequence"/>
</dbReference>
<dbReference type="InterPro" id="IPR000073">
    <property type="entry name" value="AB_hydrolase_1"/>
</dbReference>
<dbReference type="EMBL" id="JBHRSF010000170">
    <property type="protein sequence ID" value="MFC2998124.1"/>
    <property type="molecule type" value="Genomic_DNA"/>
</dbReference>
<reference evidence="3" key="4">
    <citation type="submission" date="2024-09" db="EMBL/GenBank/DDBJ databases">
        <authorList>
            <person name="Sun Q."/>
            <person name="Mori K."/>
        </authorList>
    </citation>
    <scope>NUCLEOTIDE SEQUENCE</scope>
    <source>
        <strain evidence="3">KCTC 62575</strain>
    </source>
</reference>
<reference evidence="4 5" key="2">
    <citation type="submission" date="2018-08" db="EMBL/GenBank/DDBJ databases">
        <title>The draft genome of Acinetobacter sichuanensis strain WCHAc060041.</title>
        <authorList>
            <person name="Qin J."/>
            <person name="Feng Y."/>
            <person name="Zong Z."/>
        </authorList>
    </citation>
    <scope>NUCLEOTIDE SEQUENCE [LARGE SCALE GENOMIC DNA]</scope>
    <source>
        <strain evidence="4 5">WCHAc060041</strain>
    </source>
</reference>
<dbReference type="AlphaFoldDB" id="A0A371YJ64"/>